<organism evidence="2 3">
    <name type="scientific">Pleuronectes platessa</name>
    <name type="common">European plaice</name>
    <dbReference type="NCBI Taxonomy" id="8262"/>
    <lineage>
        <taxon>Eukaryota</taxon>
        <taxon>Metazoa</taxon>
        <taxon>Chordata</taxon>
        <taxon>Craniata</taxon>
        <taxon>Vertebrata</taxon>
        <taxon>Euteleostomi</taxon>
        <taxon>Actinopterygii</taxon>
        <taxon>Neopterygii</taxon>
        <taxon>Teleostei</taxon>
        <taxon>Neoteleostei</taxon>
        <taxon>Acanthomorphata</taxon>
        <taxon>Carangaria</taxon>
        <taxon>Pleuronectiformes</taxon>
        <taxon>Pleuronectoidei</taxon>
        <taxon>Pleuronectidae</taxon>
        <taxon>Pleuronectes</taxon>
    </lineage>
</organism>
<keyword evidence="3" id="KW-1185">Reference proteome</keyword>
<sequence length="134" mass="15061">MEEVQALMEQLQQLKTANEQLREQLQNQSQLAEPLPGSSTSSPNVVPEGSLASDAVNLRYVYVPRERKCPKFTGKMSLDLLTLEQWIEEGQVDIPVVNVGTEDVWLQPHTQLGELHVVDLPKSKSSILIREIDN</sequence>
<evidence type="ECO:0000313" key="2">
    <source>
        <dbReference type="EMBL" id="CAB1438261.1"/>
    </source>
</evidence>
<evidence type="ECO:0000313" key="3">
    <source>
        <dbReference type="Proteomes" id="UP001153269"/>
    </source>
</evidence>
<accession>A0A9N7UW26</accession>
<gene>
    <name evidence="2" type="ORF">PLEPLA_LOCUS26208</name>
</gene>
<feature type="compositionally biased region" description="Polar residues" evidence="1">
    <location>
        <begin position="24"/>
        <end position="44"/>
    </location>
</feature>
<protein>
    <submittedName>
        <fullName evidence="2">Uncharacterized protein</fullName>
    </submittedName>
</protein>
<name>A0A9N7UW26_PLEPL</name>
<dbReference type="EMBL" id="CADEAL010002124">
    <property type="protein sequence ID" value="CAB1438261.1"/>
    <property type="molecule type" value="Genomic_DNA"/>
</dbReference>
<evidence type="ECO:0000256" key="1">
    <source>
        <dbReference type="SAM" id="MobiDB-lite"/>
    </source>
</evidence>
<dbReference type="AlphaFoldDB" id="A0A9N7UW26"/>
<feature type="region of interest" description="Disordered" evidence="1">
    <location>
        <begin position="24"/>
        <end position="49"/>
    </location>
</feature>
<reference evidence="2" key="1">
    <citation type="submission" date="2020-03" db="EMBL/GenBank/DDBJ databases">
        <authorList>
            <person name="Weist P."/>
        </authorList>
    </citation>
    <scope>NUCLEOTIDE SEQUENCE</scope>
</reference>
<proteinExistence type="predicted"/>
<dbReference type="Proteomes" id="UP001153269">
    <property type="component" value="Unassembled WGS sequence"/>
</dbReference>
<comment type="caution">
    <text evidence="2">The sequence shown here is derived from an EMBL/GenBank/DDBJ whole genome shotgun (WGS) entry which is preliminary data.</text>
</comment>